<dbReference type="Gene3D" id="2.70.160.11">
    <property type="entry name" value="Hnrnp arginine n-methyltransferase1"/>
    <property type="match status" value="1"/>
</dbReference>
<feature type="region of interest" description="Disordered" evidence="10">
    <location>
        <begin position="667"/>
        <end position="713"/>
    </location>
</feature>
<evidence type="ECO:0000256" key="9">
    <source>
        <dbReference type="PROSITE-ProRule" id="PRU01015"/>
    </source>
</evidence>
<evidence type="ECO:0000259" key="11">
    <source>
        <dbReference type="Pfam" id="PF13649"/>
    </source>
</evidence>
<dbReference type="FunFam" id="3.40.50.150:FF:000016">
    <property type="entry name" value="Protein arginine N-methyltransferase 6"/>
    <property type="match status" value="1"/>
</dbReference>
<evidence type="ECO:0000256" key="7">
    <source>
        <dbReference type="ARBA" id="ARBA00042685"/>
    </source>
</evidence>
<gene>
    <name evidence="13" type="primary">prmt6</name>
    <name evidence="13" type="ORF">T05_2029</name>
</gene>
<dbReference type="Gene3D" id="3.40.50.150">
    <property type="entry name" value="Vaccinia Virus protein VP39"/>
    <property type="match status" value="1"/>
</dbReference>
<evidence type="ECO:0000256" key="6">
    <source>
        <dbReference type="ARBA" id="ARBA00040406"/>
    </source>
</evidence>
<dbReference type="EMBL" id="JYDJ01000195">
    <property type="protein sequence ID" value="KRX40604.1"/>
    <property type="molecule type" value="Genomic_DNA"/>
</dbReference>
<evidence type="ECO:0000256" key="1">
    <source>
        <dbReference type="ARBA" id="ARBA00022603"/>
    </source>
</evidence>
<evidence type="ECO:0000256" key="10">
    <source>
        <dbReference type="SAM" id="MobiDB-lite"/>
    </source>
</evidence>
<dbReference type="SMART" id="SM00028">
    <property type="entry name" value="TPR"/>
    <property type="match status" value="3"/>
</dbReference>
<dbReference type="AlphaFoldDB" id="A0A0V0TNJ6"/>
<dbReference type="PANTHER" id="PTHR11006:SF73">
    <property type="entry name" value="PROTEIN ARGININE N-METHYLTRANSFERASE 6"/>
    <property type="match status" value="1"/>
</dbReference>
<reference evidence="13 14" key="1">
    <citation type="submission" date="2015-01" db="EMBL/GenBank/DDBJ databases">
        <title>Evolution of Trichinella species and genotypes.</title>
        <authorList>
            <person name="Korhonen P.K."/>
            <person name="Edoardo P."/>
            <person name="Giuseppe L.R."/>
            <person name="Gasser R.B."/>
        </authorList>
    </citation>
    <scope>NUCLEOTIDE SEQUENCE [LARGE SCALE GENOMIC DNA]</scope>
    <source>
        <strain evidence="13">ISS417</strain>
    </source>
</reference>
<keyword evidence="4" id="KW-0677">Repeat</keyword>
<evidence type="ECO:0000313" key="14">
    <source>
        <dbReference type="Proteomes" id="UP000055048"/>
    </source>
</evidence>
<dbReference type="CDD" id="cd02440">
    <property type="entry name" value="AdoMet_MTases"/>
    <property type="match status" value="1"/>
</dbReference>
<comment type="caution">
    <text evidence="13">The sequence shown here is derived from an EMBL/GenBank/DDBJ whole genome shotgun (WGS) entry which is preliminary data.</text>
</comment>
<dbReference type="SUPFAM" id="SSF53335">
    <property type="entry name" value="S-adenosyl-L-methionine-dependent methyltransferases"/>
    <property type="match status" value="1"/>
</dbReference>
<keyword evidence="1 9" id="KW-0489">Methyltransferase</keyword>
<dbReference type="InterPro" id="IPR019734">
    <property type="entry name" value="TPR_rpt"/>
</dbReference>
<dbReference type="Pfam" id="PF00515">
    <property type="entry name" value="TPR_1"/>
    <property type="match status" value="1"/>
</dbReference>
<feature type="domain" description="Methyltransferase" evidence="11">
    <location>
        <begin position="80"/>
        <end position="176"/>
    </location>
</feature>
<dbReference type="STRING" id="144512.A0A0V0TNJ6"/>
<feature type="repeat" description="TPR" evidence="8">
    <location>
        <begin position="460"/>
        <end position="493"/>
    </location>
</feature>
<evidence type="ECO:0000259" key="12">
    <source>
        <dbReference type="Pfam" id="PF22528"/>
    </source>
</evidence>
<evidence type="ECO:0000313" key="13">
    <source>
        <dbReference type="EMBL" id="KRX40604.1"/>
    </source>
</evidence>
<evidence type="ECO:0000256" key="5">
    <source>
        <dbReference type="ARBA" id="ARBA00022803"/>
    </source>
</evidence>
<evidence type="ECO:0000256" key="2">
    <source>
        <dbReference type="ARBA" id="ARBA00022679"/>
    </source>
</evidence>
<dbReference type="Gene3D" id="1.25.40.10">
    <property type="entry name" value="Tetratricopeptide repeat domain"/>
    <property type="match status" value="1"/>
</dbReference>
<evidence type="ECO:0000256" key="3">
    <source>
        <dbReference type="ARBA" id="ARBA00022691"/>
    </source>
</evidence>
<dbReference type="PROSITE" id="PS50005">
    <property type="entry name" value="TPR"/>
    <property type="match status" value="2"/>
</dbReference>
<dbReference type="Pfam" id="PF13649">
    <property type="entry name" value="Methyltransf_25"/>
    <property type="match status" value="1"/>
</dbReference>
<proteinExistence type="predicted"/>
<dbReference type="Gene3D" id="1.20.5.420">
    <property type="entry name" value="Immunoglobulin FC, subunit C"/>
    <property type="match status" value="1"/>
</dbReference>
<dbReference type="InterPro" id="IPR013105">
    <property type="entry name" value="TPR_2"/>
</dbReference>
<dbReference type="GO" id="GO:0016274">
    <property type="term" value="F:protein-arginine N-methyltransferase activity"/>
    <property type="evidence" value="ECO:0007669"/>
    <property type="project" value="InterPro"/>
</dbReference>
<feature type="repeat" description="TPR" evidence="8">
    <location>
        <begin position="527"/>
        <end position="560"/>
    </location>
</feature>
<protein>
    <recommendedName>
        <fullName evidence="6">Protein arginine N-methyltransferase 6</fullName>
    </recommendedName>
    <alternativeName>
        <fullName evidence="7">Histone-arginine N-methyltransferase PRMT6</fullName>
    </alternativeName>
</protein>
<name>A0A0V0TNJ6_9BILA</name>
<dbReference type="PANTHER" id="PTHR11006">
    <property type="entry name" value="PROTEIN ARGININE N-METHYLTRANSFERASE"/>
    <property type="match status" value="1"/>
</dbReference>
<evidence type="ECO:0000256" key="8">
    <source>
        <dbReference type="PROSITE-ProRule" id="PRU00339"/>
    </source>
</evidence>
<dbReference type="SUPFAM" id="SSF48452">
    <property type="entry name" value="TPR-like"/>
    <property type="match status" value="1"/>
</dbReference>
<organism evidence="13 14">
    <name type="scientific">Trichinella murrelli</name>
    <dbReference type="NCBI Taxonomy" id="144512"/>
    <lineage>
        <taxon>Eukaryota</taxon>
        <taxon>Metazoa</taxon>
        <taxon>Ecdysozoa</taxon>
        <taxon>Nematoda</taxon>
        <taxon>Enoplea</taxon>
        <taxon>Dorylaimia</taxon>
        <taxon>Trichinellida</taxon>
        <taxon>Trichinellidae</taxon>
        <taxon>Trichinella</taxon>
    </lineage>
</organism>
<feature type="domain" description="Protein arginine N-methyltransferase" evidence="12">
    <location>
        <begin position="184"/>
        <end position="342"/>
    </location>
</feature>
<keyword evidence="2 9" id="KW-0808">Transferase</keyword>
<dbReference type="GO" id="GO:0032259">
    <property type="term" value="P:methylation"/>
    <property type="evidence" value="ECO:0007669"/>
    <property type="project" value="UniProtKB-KW"/>
</dbReference>
<dbReference type="Proteomes" id="UP000055048">
    <property type="component" value="Unassembled WGS sequence"/>
</dbReference>
<dbReference type="InterPro" id="IPR025799">
    <property type="entry name" value="Arg_MeTrfase"/>
</dbReference>
<dbReference type="GO" id="GO:0042054">
    <property type="term" value="F:histone methyltransferase activity"/>
    <property type="evidence" value="ECO:0007669"/>
    <property type="project" value="TreeGrafter"/>
</dbReference>
<keyword evidence="3 9" id="KW-0949">S-adenosyl-L-methionine</keyword>
<feature type="compositionally biased region" description="Basic and acidic residues" evidence="10">
    <location>
        <begin position="682"/>
        <end position="713"/>
    </location>
</feature>
<dbReference type="InterPro" id="IPR029063">
    <property type="entry name" value="SAM-dependent_MTases_sf"/>
</dbReference>
<dbReference type="OrthoDB" id="2335338at2759"/>
<dbReference type="InterPro" id="IPR041698">
    <property type="entry name" value="Methyltransf_25"/>
</dbReference>
<dbReference type="Pfam" id="PF22528">
    <property type="entry name" value="PRMT_C"/>
    <property type="match status" value="1"/>
</dbReference>
<evidence type="ECO:0000256" key="4">
    <source>
        <dbReference type="ARBA" id="ARBA00022737"/>
    </source>
</evidence>
<accession>A0A0V0TNJ6</accession>
<sequence length="713" mass="81198">MACFLPCIKAIRVHQHDDHDPMTSKATRKRRRTCTDDDESYFESYSDPQCHLHMILDTRRTKAYQEALQRNSSFISGKVVLDVGAGTGILSLFACQAGAKLVHAVEASDIVNHMRRIISDNNMVDKVQVHNVPVEKLQLQGSVDCIVSEWMGYGLMTEWMLPSVIAARNRWLRKDGLMFPERVHMFIIPVGQTQAESWYDVMKLYGVDMDRMVHQEYENMIGKMVCHDIAPEEVMGIQAKLFELDLRTVQEEDLQSLKGKFSCECIGRGDVFGFCIWFNALFPAQVELDTAPFEAPTHWLQTVLYVKPFQVEQSDVIQGSIEFRRNTEENRCMCVDLQYTSNGHSEHSHSFTEFHFIEPCIRAERSCEFIVVVVCVMSNEVDKGLILAIINYLRRKVYTSDYPSDVCEIIETACRCLQNIFNISVEDADVYPDKDLYDIYIDGLGKKASSNPTPIDKEKAEQLKTEGNLLMQQGEFRKALEKYNEAIKLFKNPTFFCNRAAAFSKLEGHQMAVQDCLKAIQMDSNYGKAYGRLGLAYSCMNRFTEAVNAYKKALELDPDNESFINNLNIAEERLRNPGNQGNSNPTMRGFFPELSTLVNNPEFFNVLSNIMEQPPMREFMSSIMGNSEGFTSSPTDMYDLLQASQRLASIIQQQHPSFADLLRREFDNRRPDTNGSQQSGNEKSDEDAKKDGTQGNRKDDGKDGENDDNASKN</sequence>
<dbReference type="InterPro" id="IPR011990">
    <property type="entry name" value="TPR-like_helical_dom_sf"/>
</dbReference>
<keyword evidence="14" id="KW-1185">Reference proteome</keyword>
<keyword evidence="5 8" id="KW-0802">TPR repeat</keyword>
<dbReference type="Pfam" id="PF07719">
    <property type="entry name" value="TPR_2"/>
    <property type="match status" value="1"/>
</dbReference>
<dbReference type="InterPro" id="IPR055135">
    <property type="entry name" value="PRMT_dom"/>
</dbReference>
<dbReference type="PROSITE" id="PS50293">
    <property type="entry name" value="TPR_REGION"/>
    <property type="match status" value="1"/>
</dbReference>
<dbReference type="PROSITE" id="PS51678">
    <property type="entry name" value="SAM_MT_PRMT"/>
    <property type="match status" value="1"/>
</dbReference>